<dbReference type="GO" id="GO:0006412">
    <property type="term" value="P:translation"/>
    <property type="evidence" value="ECO:0007669"/>
    <property type="project" value="InterPro"/>
</dbReference>
<evidence type="ECO:0000256" key="3">
    <source>
        <dbReference type="ARBA" id="ARBA00023274"/>
    </source>
</evidence>
<gene>
    <name evidence="4" type="primary">rpl10e</name>
    <name evidence="4" type="ORF">CEE37_07820</name>
</gene>
<dbReference type="AlphaFoldDB" id="A0A532UZ29"/>
<comment type="caution">
    <text evidence="4">The sequence shown here is derived from an EMBL/GenBank/DDBJ whole genome shotgun (WGS) entry which is preliminary data.</text>
</comment>
<dbReference type="GO" id="GO:1990904">
    <property type="term" value="C:ribonucleoprotein complex"/>
    <property type="evidence" value="ECO:0007669"/>
    <property type="project" value="UniProtKB-KW"/>
</dbReference>
<evidence type="ECO:0000313" key="4">
    <source>
        <dbReference type="EMBL" id="TKJ40223.1"/>
    </source>
</evidence>
<dbReference type="PIRSF" id="PIRSF005590">
    <property type="entry name" value="Ribosomal_L10"/>
    <property type="match status" value="1"/>
</dbReference>
<dbReference type="GO" id="GO:0005840">
    <property type="term" value="C:ribosome"/>
    <property type="evidence" value="ECO:0007669"/>
    <property type="project" value="UniProtKB-KW"/>
</dbReference>
<comment type="similarity">
    <text evidence="1">Belongs to the universal ribosomal protein uL16 family.</text>
</comment>
<dbReference type="Pfam" id="PF00252">
    <property type="entry name" value="Ribosomal_L16"/>
    <property type="match status" value="1"/>
</dbReference>
<protein>
    <submittedName>
        <fullName evidence="4">50S ribosomal protein L16</fullName>
    </submittedName>
</protein>
<dbReference type="Gene3D" id="3.90.1170.10">
    <property type="entry name" value="Ribosomal protein L10e/L16"/>
    <property type="match status" value="1"/>
</dbReference>
<dbReference type="InterPro" id="IPR047873">
    <property type="entry name" value="Ribosomal_uL16"/>
</dbReference>
<dbReference type="CDD" id="cd01433">
    <property type="entry name" value="Ribosomal_L16_L10e"/>
    <property type="match status" value="1"/>
</dbReference>
<accession>A0A532UZ29</accession>
<proteinExistence type="inferred from homology"/>
<name>A0A532UZ29_UNCL8</name>
<evidence type="ECO:0000313" key="5">
    <source>
        <dbReference type="Proteomes" id="UP000319619"/>
    </source>
</evidence>
<dbReference type="Proteomes" id="UP000319619">
    <property type="component" value="Unassembled WGS sequence"/>
</dbReference>
<keyword evidence="3" id="KW-0687">Ribonucleoprotein</keyword>
<dbReference type="GO" id="GO:0003735">
    <property type="term" value="F:structural constituent of ribosome"/>
    <property type="evidence" value="ECO:0007669"/>
    <property type="project" value="InterPro"/>
</dbReference>
<dbReference type="EMBL" id="NJBN01000005">
    <property type="protein sequence ID" value="TKJ40223.1"/>
    <property type="molecule type" value="Genomic_DNA"/>
</dbReference>
<dbReference type="PANTHER" id="PTHR11726">
    <property type="entry name" value="60S RIBOSOMAL PROTEIN L10"/>
    <property type="match status" value="1"/>
</dbReference>
<organism evidence="4 5">
    <name type="scientific">candidate division LCP-89 bacterium B3_LCP</name>
    <dbReference type="NCBI Taxonomy" id="2012998"/>
    <lineage>
        <taxon>Bacteria</taxon>
        <taxon>Pseudomonadati</taxon>
        <taxon>Bacteria division LCP-89</taxon>
    </lineage>
</organism>
<keyword evidence="2 4" id="KW-0689">Ribosomal protein</keyword>
<sequence>MARLRKFTSYRKLERPYTRTSKFKDKSFIRITPNVLIAKFETGNLKKKFPFTANLVSKNDLQIRDNAIESARMTTNRLLERTLGLTGFKMKLRIYPFHVLRENPIAAGAGADRFSTGMQKSFGKPIGSAARVKKGQIIFEVGVEKNGLDTARQALKRALKKLPCSCIIDVKENK</sequence>
<dbReference type="InterPro" id="IPR016180">
    <property type="entry name" value="Ribosomal_uL16_dom"/>
</dbReference>
<dbReference type="InterPro" id="IPR001197">
    <property type="entry name" value="Ribosomal_uL16_euk_arch"/>
</dbReference>
<evidence type="ECO:0000256" key="2">
    <source>
        <dbReference type="ARBA" id="ARBA00022980"/>
    </source>
</evidence>
<dbReference type="SUPFAM" id="SSF54686">
    <property type="entry name" value="Ribosomal protein L16p/L10e"/>
    <property type="match status" value="1"/>
</dbReference>
<evidence type="ECO:0000256" key="1">
    <source>
        <dbReference type="ARBA" id="ARBA00008931"/>
    </source>
</evidence>
<dbReference type="InterPro" id="IPR036920">
    <property type="entry name" value="Ribosomal_uL16_sf"/>
</dbReference>
<reference evidence="4 5" key="1">
    <citation type="submission" date="2017-06" db="EMBL/GenBank/DDBJ databases">
        <title>Novel microbial phyla capable of carbon fixation and sulfur reduction in deep-sea sediments.</title>
        <authorList>
            <person name="Huang J."/>
            <person name="Baker B."/>
            <person name="Wang Y."/>
        </authorList>
    </citation>
    <scope>NUCLEOTIDE SEQUENCE [LARGE SCALE GENOMIC DNA]</scope>
    <source>
        <strain evidence="4">B3_LCP</strain>
    </source>
</reference>
<dbReference type="NCBIfam" id="NF003239">
    <property type="entry name" value="PRK04199.1-4"/>
    <property type="match status" value="1"/>
</dbReference>